<feature type="transmembrane region" description="Helical" evidence="3">
    <location>
        <begin position="46"/>
        <end position="67"/>
    </location>
</feature>
<feature type="transmembrane region" description="Helical" evidence="3">
    <location>
        <begin position="15"/>
        <end position="34"/>
    </location>
</feature>
<dbReference type="Gene3D" id="3.60.21.10">
    <property type="match status" value="1"/>
</dbReference>
<accession>A0A0B7HCJ1</accession>
<dbReference type="AlphaFoldDB" id="A0A0B7HCJ1"/>
<gene>
    <name evidence="5" type="ORF">CCYN74_180010</name>
</gene>
<reference evidence="5 6" key="1">
    <citation type="submission" date="2015-01" db="EMBL/GenBank/DDBJ databases">
        <authorList>
            <person name="Xiang T."/>
            <person name="Song Y."/>
            <person name="Huang L."/>
            <person name="Wang B."/>
            <person name="Wu P."/>
        </authorList>
    </citation>
    <scope>NUCLEOTIDE SEQUENCE [LARGE SCALE GENOMIC DNA]</scope>
    <source>
        <strain evidence="5 6">Ccy74</strain>
    </source>
</reference>
<feature type="transmembrane region" description="Helical" evidence="3">
    <location>
        <begin position="127"/>
        <end position="147"/>
    </location>
</feature>
<keyword evidence="3 5" id="KW-0812">Transmembrane</keyword>
<dbReference type="GO" id="GO:0008758">
    <property type="term" value="F:UDP-2,3-diacylglucosamine hydrolase activity"/>
    <property type="evidence" value="ECO:0007669"/>
    <property type="project" value="TreeGrafter"/>
</dbReference>
<protein>
    <submittedName>
        <fullName evidence="5">Transmembrane protein with metallophosphoesterase domain</fullName>
        <ecNumber evidence="5">3.1.-.-</ecNumber>
    </submittedName>
</protein>
<dbReference type="CDD" id="cd07385">
    <property type="entry name" value="MPP_YkuE_C"/>
    <property type="match status" value="1"/>
</dbReference>
<dbReference type="InterPro" id="IPR029052">
    <property type="entry name" value="Metallo-depent_PP-like"/>
</dbReference>
<feature type="domain" description="Calcineurin-like phosphoesterase" evidence="4">
    <location>
        <begin position="174"/>
        <end position="354"/>
    </location>
</feature>
<feature type="transmembrane region" description="Helical" evidence="3">
    <location>
        <begin position="79"/>
        <end position="100"/>
    </location>
</feature>
<dbReference type="InterPro" id="IPR051158">
    <property type="entry name" value="Metallophosphoesterase_sf"/>
</dbReference>
<dbReference type="GO" id="GO:0046872">
    <property type="term" value="F:metal ion binding"/>
    <property type="evidence" value="ECO:0007669"/>
    <property type="project" value="UniProtKB-KW"/>
</dbReference>
<dbReference type="EC" id="3.1.-.-" evidence="5"/>
<name>A0A0B7HCJ1_9FLAO</name>
<evidence type="ECO:0000256" key="3">
    <source>
        <dbReference type="SAM" id="Phobius"/>
    </source>
</evidence>
<evidence type="ECO:0000256" key="2">
    <source>
        <dbReference type="ARBA" id="ARBA00022801"/>
    </source>
</evidence>
<dbReference type="GO" id="GO:0009245">
    <property type="term" value="P:lipid A biosynthetic process"/>
    <property type="evidence" value="ECO:0007669"/>
    <property type="project" value="TreeGrafter"/>
</dbReference>
<evidence type="ECO:0000259" key="4">
    <source>
        <dbReference type="Pfam" id="PF00149"/>
    </source>
</evidence>
<keyword evidence="3" id="KW-1133">Transmembrane helix</keyword>
<dbReference type="PANTHER" id="PTHR31302:SF31">
    <property type="entry name" value="PHOSPHODIESTERASE YAEI"/>
    <property type="match status" value="1"/>
</dbReference>
<sequence length="419" mass="48422">MYFSRNWRRILFENMYVILILFIVVYLLLARYANQALKTLKISEKGRYVFGAVSVLVIVNVVLQWLFRSKAVWTIFQQYSMGALITWFIILVVLSLILFLEDIQRIGVALFRYKSAGDKSIPSRRKFVSLLALGVASVPFLSVVYGVTKGKYNYKIWKYTLYFDDLPEAFDGYRITQISDIHAGSLDNKSKIQYGIDLINQQQSDAIMITGDIVNNLASELLPWKDILKQLKAKDGVFSVLGNHDYGDYSSWETPEAKAKNLEDLKEIQREMGFDLILNDHRYIEKNGERIAILGVENWGHGRFSKYGDLEKAMQNVSDEDFKILLSHDPTHWEYEVLPENKNIQLTLSGHTHGMQVGIEIEGLVKWSPSKWTYKYWAGMYEEAGKKLNVNRGFGYHAFPGRIGIWPEITVIELRKKRN</sequence>
<keyword evidence="2 5" id="KW-0378">Hydrolase</keyword>
<organism evidence="5 6">
    <name type="scientific">Capnocytophaga cynodegmi</name>
    <dbReference type="NCBI Taxonomy" id="28189"/>
    <lineage>
        <taxon>Bacteria</taxon>
        <taxon>Pseudomonadati</taxon>
        <taxon>Bacteroidota</taxon>
        <taxon>Flavobacteriia</taxon>
        <taxon>Flavobacteriales</taxon>
        <taxon>Flavobacteriaceae</taxon>
        <taxon>Capnocytophaga</taxon>
    </lineage>
</organism>
<evidence type="ECO:0000256" key="1">
    <source>
        <dbReference type="ARBA" id="ARBA00022723"/>
    </source>
</evidence>
<proteinExistence type="predicted"/>
<dbReference type="InterPro" id="IPR004843">
    <property type="entry name" value="Calcineurin-like_PHP"/>
</dbReference>
<keyword evidence="3" id="KW-0472">Membrane</keyword>
<dbReference type="Pfam" id="PF00149">
    <property type="entry name" value="Metallophos"/>
    <property type="match status" value="1"/>
</dbReference>
<evidence type="ECO:0000313" key="5">
    <source>
        <dbReference type="EMBL" id="CEN36294.1"/>
    </source>
</evidence>
<evidence type="ECO:0000313" key="6">
    <source>
        <dbReference type="Proteomes" id="UP000038083"/>
    </source>
</evidence>
<keyword evidence="1" id="KW-0479">Metal-binding</keyword>
<dbReference type="EMBL" id="CDOG01000010">
    <property type="protein sequence ID" value="CEN36294.1"/>
    <property type="molecule type" value="Genomic_DNA"/>
</dbReference>
<dbReference type="GO" id="GO:0016020">
    <property type="term" value="C:membrane"/>
    <property type="evidence" value="ECO:0007669"/>
    <property type="project" value="GOC"/>
</dbReference>
<dbReference type="PANTHER" id="PTHR31302">
    <property type="entry name" value="TRANSMEMBRANE PROTEIN WITH METALLOPHOSPHOESTERASE DOMAIN-RELATED"/>
    <property type="match status" value="1"/>
</dbReference>
<dbReference type="Proteomes" id="UP000038083">
    <property type="component" value="Unassembled WGS sequence"/>
</dbReference>
<dbReference type="SUPFAM" id="SSF56300">
    <property type="entry name" value="Metallo-dependent phosphatases"/>
    <property type="match status" value="1"/>
</dbReference>